<dbReference type="HOGENOM" id="CLU_2146417_0_0_1"/>
<protein>
    <submittedName>
        <fullName evidence="2">Uncharacterized protein</fullName>
    </submittedName>
</protein>
<dbReference type="RefSeq" id="XP_007413101.1">
    <property type="nucleotide sequence ID" value="XM_007413039.1"/>
</dbReference>
<sequence>MLKKEIAPNQPIYDNQPPSAEEGDSAKPSRVSPYMNRPATRARPNKFNLPHPLIAPRDCGKPLLNQRIARLPWQSASLSPMDDCDIGNAGKSLFMITNLSVEEGDSTKPSTI</sequence>
<name>F4RVK0_MELLP</name>
<evidence type="ECO:0000313" key="2">
    <source>
        <dbReference type="EMBL" id="EGG03654.1"/>
    </source>
</evidence>
<gene>
    <name evidence="2" type="ORF">MELLADRAFT_109172</name>
</gene>
<dbReference type="AlphaFoldDB" id="F4RVK0"/>
<dbReference type="InParanoid" id="F4RVK0"/>
<evidence type="ECO:0000256" key="1">
    <source>
        <dbReference type="SAM" id="MobiDB-lite"/>
    </source>
</evidence>
<dbReference type="Proteomes" id="UP000001072">
    <property type="component" value="Unassembled WGS sequence"/>
</dbReference>
<keyword evidence="3" id="KW-1185">Reference proteome</keyword>
<dbReference type="EMBL" id="GL883123">
    <property type="protein sequence ID" value="EGG03654.1"/>
    <property type="molecule type" value="Genomic_DNA"/>
</dbReference>
<reference evidence="3" key="1">
    <citation type="journal article" date="2011" name="Proc. Natl. Acad. Sci. U.S.A.">
        <title>Obligate biotrophy features unraveled by the genomic analysis of rust fungi.</title>
        <authorList>
            <person name="Duplessis S."/>
            <person name="Cuomo C.A."/>
            <person name="Lin Y.-C."/>
            <person name="Aerts A."/>
            <person name="Tisserant E."/>
            <person name="Veneault-Fourrey C."/>
            <person name="Joly D.L."/>
            <person name="Hacquard S."/>
            <person name="Amselem J."/>
            <person name="Cantarel B.L."/>
            <person name="Chiu R."/>
            <person name="Coutinho P.M."/>
            <person name="Feau N."/>
            <person name="Field M."/>
            <person name="Frey P."/>
            <person name="Gelhaye E."/>
            <person name="Goldberg J."/>
            <person name="Grabherr M.G."/>
            <person name="Kodira C.D."/>
            <person name="Kohler A."/>
            <person name="Kuees U."/>
            <person name="Lindquist E.A."/>
            <person name="Lucas S.M."/>
            <person name="Mago R."/>
            <person name="Mauceli E."/>
            <person name="Morin E."/>
            <person name="Murat C."/>
            <person name="Pangilinan J.L."/>
            <person name="Park R."/>
            <person name="Pearson M."/>
            <person name="Quesneville H."/>
            <person name="Rouhier N."/>
            <person name="Sakthikumar S."/>
            <person name="Salamov A.A."/>
            <person name="Schmutz J."/>
            <person name="Selles B."/>
            <person name="Shapiro H."/>
            <person name="Tanguay P."/>
            <person name="Tuskan G.A."/>
            <person name="Henrissat B."/>
            <person name="Van de Peer Y."/>
            <person name="Rouze P."/>
            <person name="Ellis J.G."/>
            <person name="Dodds P.N."/>
            <person name="Schein J.E."/>
            <person name="Zhong S."/>
            <person name="Hamelin R.C."/>
            <person name="Grigoriev I.V."/>
            <person name="Szabo L.J."/>
            <person name="Martin F."/>
        </authorList>
    </citation>
    <scope>NUCLEOTIDE SEQUENCE [LARGE SCALE GENOMIC DNA]</scope>
    <source>
        <strain evidence="3">98AG31 / pathotype 3-4-7</strain>
    </source>
</reference>
<dbReference type="VEuPathDB" id="FungiDB:MELLADRAFT_109172"/>
<accession>F4RVK0</accession>
<dbReference type="KEGG" id="mlr:MELLADRAFT_109172"/>
<organism evidence="3">
    <name type="scientific">Melampsora larici-populina (strain 98AG31 / pathotype 3-4-7)</name>
    <name type="common">Poplar leaf rust fungus</name>
    <dbReference type="NCBI Taxonomy" id="747676"/>
    <lineage>
        <taxon>Eukaryota</taxon>
        <taxon>Fungi</taxon>
        <taxon>Dikarya</taxon>
        <taxon>Basidiomycota</taxon>
        <taxon>Pucciniomycotina</taxon>
        <taxon>Pucciniomycetes</taxon>
        <taxon>Pucciniales</taxon>
        <taxon>Melampsoraceae</taxon>
        <taxon>Melampsora</taxon>
    </lineage>
</organism>
<evidence type="ECO:0000313" key="3">
    <source>
        <dbReference type="Proteomes" id="UP000001072"/>
    </source>
</evidence>
<dbReference type="GeneID" id="18923676"/>
<proteinExistence type="predicted"/>
<feature type="region of interest" description="Disordered" evidence="1">
    <location>
        <begin position="1"/>
        <end position="53"/>
    </location>
</feature>